<feature type="compositionally biased region" description="Basic and acidic residues" evidence="1">
    <location>
        <begin position="85"/>
        <end position="102"/>
    </location>
</feature>
<proteinExistence type="predicted"/>
<evidence type="ECO:0000313" key="3">
    <source>
        <dbReference type="Proteomes" id="UP000604825"/>
    </source>
</evidence>
<keyword evidence="3" id="KW-1185">Reference proteome</keyword>
<name>A0A811RIG4_9POAL</name>
<feature type="compositionally biased region" description="Polar residues" evidence="1">
    <location>
        <begin position="9"/>
        <end position="22"/>
    </location>
</feature>
<evidence type="ECO:0000256" key="1">
    <source>
        <dbReference type="SAM" id="MobiDB-lite"/>
    </source>
</evidence>
<reference evidence="2" key="1">
    <citation type="submission" date="2020-10" db="EMBL/GenBank/DDBJ databases">
        <authorList>
            <person name="Han B."/>
            <person name="Lu T."/>
            <person name="Zhao Q."/>
            <person name="Huang X."/>
            <person name="Zhao Y."/>
        </authorList>
    </citation>
    <scope>NUCLEOTIDE SEQUENCE</scope>
</reference>
<dbReference type="EMBL" id="CAJGYO010000015">
    <property type="protein sequence ID" value="CAD6269765.1"/>
    <property type="molecule type" value="Genomic_DNA"/>
</dbReference>
<feature type="region of interest" description="Disordered" evidence="1">
    <location>
        <begin position="160"/>
        <end position="185"/>
    </location>
</feature>
<dbReference type="AlphaFoldDB" id="A0A811RIG4"/>
<sequence length="185" mass="19904">MSAGEIKSKANQHQNQSASNHGESIKQRRRLASQHRGAEQGRQVVDPGRPDQGSTPPDPGSRTPVHGRGGAHGDVQAAVRGGSGGEREGVLRRQEEHLVDRREEPYVGVARLGVSDARVDAGGASPLEQGEPLLLRLRLRLARHTCGADEIEAIPDLGFKEEVEDGRPLGEREKGEKRKTGDAQA</sequence>
<dbReference type="Proteomes" id="UP000604825">
    <property type="component" value="Unassembled WGS sequence"/>
</dbReference>
<organism evidence="2 3">
    <name type="scientific">Miscanthus lutarioriparius</name>
    <dbReference type="NCBI Taxonomy" id="422564"/>
    <lineage>
        <taxon>Eukaryota</taxon>
        <taxon>Viridiplantae</taxon>
        <taxon>Streptophyta</taxon>
        <taxon>Embryophyta</taxon>
        <taxon>Tracheophyta</taxon>
        <taxon>Spermatophyta</taxon>
        <taxon>Magnoliopsida</taxon>
        <taxon>Liliopsida</taxon>
        <taxon>Poales</taxon>
        <taxon>Poaceae</taxon>
        <taxon>PACMAD clade</taxon>
        <taxon>Panicoideae</taxon>
        <taxon>Andropogonodae</taxon>
        <taxon>Andropogoneae</taxon>
        <taxon>Saccharinae</taxon>
        <taxon>Miscanthus</taxon>
    </lineage>
</organism>
<gene>
    <name evidence="2" type="ORF">NCGR_LOCUS53065</name>
</gene>
<protein>
    <submittedName>
        <fullName evidence="2">Uncharacterized protein</fullName>
    </submittedName>
</protein>
<feature type="region of interest" description="Disordered" evidence="1">
    <location>
        <begin position="1"/>
        <end position="102"/>
    </location>
</feature>
<evidence type="ECO:0000313" key="2">
    <source>
        <dbReference type="EMBL" id="CAD6269765.1"/>
    </source>
</evidence>
<accession>A0A811RIG4</accession>
<comment type="caution">
    <text evidence="2">The sequence shown here is derived from an EMBL/GenBank/DDBJ whole genome shotgun (WGS) entry which is preliminary data.</text>
</comment>